<feature type="transmembrane region" description="Helical" evidence="5">
    <location>
        <begin position="213"/>
        <end position="235"/>
    </location>
</feature>
<evidence type="ECO:0000313" key="7">
    <source>
        <dbReference type="EMBL" id="RIV80070.1"/>
    </source>
</evidence>
<keyword evidence="3 5" id="KW-1133">Transmembrane helix</keyword>
<dbReference type="Proteomes" id="UP000265366">
    <property type="component" value="Unassembled WGS sequence"/>
</dbReference>
<accession>A0A3A1P2P8</accession>
<feature type="transmembrane region" description="Helical" evidence="5">
    <location>
        <begin position="341"/>
        <end position="367"/>
    </location>
</feature>
<dbReference type="SUPFAM" id="SSF103473">
    <property type="entry name" value="MFS general substrate transporter"/>
    <property type="match status" value="1"/>
</dbReference>
<evidence type="ECO:0000256" key="3">
    <source>
        <dbReference type="ARBA" id="ARBA00022989"/>
    </source>
</evidence>
<sequence length="400" mass="40888">MGRLAVTARTPLLPLAICAAIMLLDGIDLAAMPLALPHVAAEWSVAPERLGFVLSAVLIGLGAGAFLLAPYGDKYGRRVMIVSGLGLLAVSTLGTALSGSITALFVWRFATGLGLGICLPNVTAMTAEIAPRHFRAGAMTAISCAVPVGGLLAGLIAPVLVERWGWHSLFVGPAILTGLLVLAALLWLPSSQHAQDAPPVTRAPMLAPLTRPYWRASAVFIGLYTTNALVLYLLSSWLPAILPDVGFTLADAARLTAFTQAGGLIGGLGLAFFLDRGKTVATLLAAYAAAIAALVAIGFVAPQFWVWAAAMVVVGLGSSGTHLALMAVGASFYPPAMLSTAIGLAVAVARVGAVAGPLVGAALLGWGFDVQQFLLAATVPLALCALGVLLVPTVRKPAEP</sequence>
<reference evidence="7 8" key="1">
    <citation type="submission" date="2018-08" db="EMBL/GenBank/DDBJ databases">
        <title>Erythrobacter zhengii sp.nov., a bacterium isolated from deep-sea sediment.</title>
        <authorList>
            <person name="Fang C."/>
            <person name="Wu Y.-H."/>
            <person name="Sun C."/>
            <person name="Wang H."/>
            <person name="Cheng H."/>
            <person name="Meng F.-X."/>
            <person name="Wang C.-S."/>
            <person name="Xu X.-W."/>
        </authorList>
    </citation>
    <scope>NUCLEOTIDE SEQUENCE [LARGE SCALE GENOMIC DNA]</scope>
    <source>
        <strain evidence="7 8">CCTCC AB 2015396</strain>
    </source>
</reference>
<comment type="subcellular location">
    <subcellularLocation>
        <location evidence="1">Membrane</location>
        <topology evidence="1">Multi-pass membrane protein</topology>
    </subcellularLocation>
</comment>
<keyword evidence="8" id="KW-1185">Reference proteome</keyword>
<evidence type="ECO:0000256" key="4">
    <source>
        <dbReference type="ARBA" id="ARBA00023136"/>
    </source>
</evidence>
<dbReference type="Gene3D" id="1.20.1250.20">
    <property type="entry name" value="MFS general substrate transporter like domains"/>
    <property type="match status" value="2"/>
</dbReference>
<feature type="transmembrane region" description="Helical" evidence="5">
    <location>
        <begin position="373"/>
        <end position="394"/>
    </location>
</feature>
<gene>
    <name evidence="7" type="ORF">D2V17_19645</name>
</gene>
<dbReference type="InterPro" id="IPR036259">
    <property type="entry name" value="MFS_trans_sf"/>
</dbReference>
<protein>
    <submittedName>
        <fullName evidence="7">MFS transporter</fullName>
    </submittedName>
</protein>
<proteinExistence type="predicted"/>
<feature type="transmembrane region" description="Helical" evidence="5">
    <location>
        <begin position="12"/>
        <end position="32"/>
    </location>
</feature>
<dbReference type="InterPro" id="IPR011701">
    <property type="entry name" value="MFS"/>
</dbReference>
<dbReference type="PANTHER" id="PTHR23508:SF10">
    <property type="entry name" value="CARBOXYLIC ACID TRANSPORTER PROTEIN HOMOLOG"/>
    <property type="match status" value="1"/>
</dbReference>
<feature type="domain" description="Major facilitator superfamily (MFS) profile" evidence="6">
    <location>
        <begin position="14"/>
        <end position="395"/>
    </location>
</feature>
<organism evidence="7 8">
    <name type="scientific">Aurantiacibacter xanthus</name>
    <dbReference type="NCBI Taxonomy" id="1784712"/>
    <lineage>
        <taxon>Bacteria</taxon>
        <taxon>Pseudomonadati</taxon>
        <taxon>Pseudomonadota</taxon>
        <taxon>Alphaproteobacteria</taxon>
        <taxon>Sphingomonadales</taxon>
        <taxon>Erythrobacteraceae</taxon>
        <taxon>Aurantiacibacter</taxon>
    </lineage>
</organism>
<feature type="transmembrane region" description="Helical" evidence="5">
    <location>
        <begin position="136"/>
        <end position="160"/>
    </location>
</feature>
<dbReference type="InterPro" id="IPR020846">
    <property type="entry name" value="MFS_dom"/>
</dbReference>
<dbReference type="GO" id="GO:0046943">
    <property type="term" value="F:carboxylic acid transmembrane transporter activity"/>
    <property type="evidence" value="ECO:0007669"/>
    <property type="project" value="TreeGrafter"/>
</dbReference>
<evidence type="ECO:0000259" key="6">
    <source>
        <dbReference type="PROSITE" id="PS50850"/>
    </source>
</evidence>
<evidence type="ECO:0000313" key="8">
    <source>
        <dbReference type="Proteomes" id="UP000265366"/>
    </source>
</evidence>
<dbReference type="PANTHER" id="PTHR23508">
    <property type="entry name" value="CARBOXYLIC ACID TRANSPORTER PROTEIN HOMOLOG"/>
    <property type="match status" value="1"/>
</dbReference>
<dbReference type="AlphaFoldDB" id="A0A3A1P2P8"/>
<evidence type="ECO:0000256" key="5">
    <source>
        <dbReference type="SAM" id="Phobius"/>
    </source>
</evidence>
<evidence type="ECO:0000256" key="2">
    <source>
        <dbReference type="ARBA" id="ARBA00022692"/>
    </source>
</evidence>
<keyword evidence="2 5" id="KW-0812">Transmembrane</keyword>
<dbReference type="EMBL" id="QXFM01000144">
    <property type="protein sequence ID" value="RIV80070.1"/>
    <property type="molecule type" value="Genomic_DNA"/>
</dbReference>
<evidence type="ECO:0000256" key="1">
    <source>
        <dbReference type="ARBA" id="ARBA00004141"/>
    </source>
</evidence>
<feature type="transmembrane region" description="Helical" evidence="5">
    <location>
        <begin position="307"/>
        <end position="329"/>
    </location>
</feature>
<feature type="transmembrane region" description="Helical" evidence="5">
    <location>
        <begin position="255"/>
        <end position="274"/>
    </location>
</feature>
<feature type="transmembrane region" description="Helical" evidence="5">
    <location>
        <begin position="79"/>
        <end position="99"/>
    </location>
</feature>
<name>A0A3A1P2P8_9SPHN</name>
<dbReference type="PROSITE" id="PS50850">
    <property type="entry name" value="MFS"/>
    <property type="match status" value="1"/>
</dbReference>
<dbReference type="Pfam" id="PF07690">
    <property type="entry name" value="MFS_1"/>
    <property type="match status" value="1"/>
</dbReference>
<feature type="transmembrane region" description="Helical" evidence="5">
    <location>
        <begin position="52"/>
        <end position="72"/>
    </location>
</feature>
<feature type="transmembrane region" description="Helical" evidence="5">
    <location>
        <begin position="105"/>
        <end position="124"/>
    </location>
</feature>
<keyword evidence="4 5" id="KW-0472">Membrane</keyword>
<comment type="caution">
    <text evidence="7">The sequence shown here is derived from an EMBL/GenBank/DDBJ whole genome shotgun (WGS) entry which is preliminary data.</text>
</comment>
<dbReference type="GO" id="GO:0005886">
    <property type="term" value="C:plasma membrane"/>
    <property type="evidence" value="ECO:0007669"/>
    <property type="project" value="TreeGrafter"/>
</dbReference>
<feature type="transmembrane region" description="Helical" evidence="5">
    <location>
        <begin position="281"/>
        <end position="301"/>
    </location>
</feature>
<feature type="transmembrane region" description="Helical" evidence="5">
    <location>
        <begin position="166"/>
        <end position="188"/>
    </location>
</feature>